<dbReference type="AlphaFoldDB" id="A0A1X0QI18"/>
<gene>
    <name evidence="5" type="primary">BUD31</name>
    <name evidence="5" type="ORF">A0H76_897</name>
</gene>
<protein>
    <submittedName>
        <fullName evidence="5">BUD31</fullName>
    </submittedName>
</protein>
<comment type="similarity">
    <text evidence="2">Belongs to the BUD31 (G10) family.</text>
</comment>
<evidence type="ECO:0000256" key="1">
    <source>
        <dbReference type="ARBA" id="ARBA00004123"/>
    </source>
</evidence>
<evidence type="ECO:0000256" key="3">
    <source>
        <dbReference type="ARBA" id="ARBA00023242"/>
    </source>
</evidence>
<dbReference type="GO" id="GO:0000398">
    <property type="term" value="P:mRNA splicing, via spliceosome"/>
    <property type="evidence" value="ECO:0007669"/>
    <property type="project" value="TreeGrafter"/>
</dbReference>
<dbReference type="EMBL" id="LTAI01000199">
    <property type="protein sequence ID" value="ORD99421.1"/>
    <property type="molecule type" value="Genomic_DNA"/>
</dbReference>
<dbReference type="PRINTS" id="PR00322">
    <property type="entry name" value="G10"/>
</dbReference>
<comment type="caution">
    <text evidence="5">The sequence shown here is derived from an EMBL/GenBank/DDBJ whole genome shotgun (WGS) entry which is preliminary data.</text>
</comment>
<proteinExistence type="inferred from homology"/>
<dbReference type="PANTHER" id="PTHR19411:SF0">
    <property type="entry name" value="PROTEIN BUD31 HOMOLOG"/>
    <property type="match status" value="1"/>
</dbReference>
<feature type="coiled-coil region" evidence="4">
    <location>
        <begin position="12"/>
        <end position="39"/>
    </location>
</feature>
<dbReference type="Pfam" id="PF01125">
    <property type="entry name" value="BUD31"/>
    <property type="match status" value="1"/>
</dbReference>
<dbReference type="VEuPathDB" id="MicrosporidiaDB:A0H76_897"/>
<keyword evidence="4" id="KW-0175">Coiled coil</keyword>
<dbReference type="PANTHER" id="PTHR19411">
    <property type="entry name" value="PROTEIN BUD31-RELATED"/>
    <property type="match status" value="1"/>
</dbReference>
<evidence type="ECO:0000313" key="6">
    <source>
        <dbReference type="Proteomes" id="UP000192501"/>
    </source>
</evidence>
<accession>A0A1X0QI18</accession>
<dbReference type="Proteomes" id="UP000192501">
    <property type="component" value="Unassembled WGS sequence"/>
</dbReference>
<name>A0A1X0QI18_9MICR</name>
<evidence type="ECO:0000313" key="5">
    <source>
        <dbReference type="EMBL" id="ORD99421.1"/>
    </source>
</evidence>
<organism evidence="5 6">
    <name type="scientific">Hepatospora eriocheir</name>
    <dbReference type="NCBI Taxonomy" id="1081669"/>
    <lineage>
        <taxon>Eukaryota</taxon>
        <taxon>Fungi</taxon>
        <taxon>Fungi incertae sedis</taxon>
        <taxon>Microsporidia</taxon>
        <taxon>Hepatosporidae</taxon>
        <taxon>Hepatospora</taxon>
    </lineage>
</organism>
<dbReference type="VEuPathDB" id="MicrosporidiaDB:HERIO_31"/>
<keyword evidence="3" id="KW-0539">Nucleus</keyword>
<evidence type="ECO:0000256" key="2">
    <source>
        <dbReference type="ARBA" id="ARBA00005287"/>
    </source>
</evidence>
<dbReference type="InterPro" id="IPR001748">
    <property type="entry name" value="BUD31"/>
</dbReference>
<sequence>MFQKKNELNKFIDDIDKELKSLLSRKENVREELKEILRLTTFKTKRVFQWYNGGFISESDYKKLINENKISKDLINQWKINGYQKLCCIRCIINNKEDKDKVCICRIPSECLKKIESFTECNYCGCRGCS</sequence>
<evidence type="ECO:0000256" key="4">
    <source>
        <dbReference type="SAM" id="Coils"/>
    </source>
</evidence>
<dbReference type="GO" id="GO:0005681">
    <property type="term" value="C:spliceosomal complex"/>
    <property type="evidence" value="ECO:0007669"/>
    <property type="project" value="TreeGrafter"/>
</dbReference>
<reference evidence="5 6" key="1">
    <citation type="journal article" date="2017" name="Environ. Microbiol.">
        <title>Decay of the glycolytic pathway and adaptation to intranuclear parasitism within Enterocytozoonidae microsporidia.</title>
        <authorList>
            <person name="Wiredu Boakye D."/>
            <person name="Jaroenlak P."/>
            <person name="Prachumwat A."/>
            <person name="Williams T.A."/>
            <person name="Bateman K.S."/>
            <person name="Itsathitphaisarn O."/>
            <person name="Sritunyalucksana K."/>
            <person name="Paszkiewicz K.H."/>
            <person name="Moore K.A."/>
            <person name="Stentiford G.D."/>
            <person name="Williams B.A."/>
        </authorList>
    </citation>
    <scope>NUCLEOTIDE SEQUENCE [LARGE SCALE GENOMIC DNA]</scope>
    <source>
        <strain evidence="6">canceri</strain>
    </source>
</reference>
<comment type="subcellular location">
    <subcellularLocation>
        <location evidence="1">Nucleus</location>
    </subcellularLocation>
</comment>